<dbReference type="EMBL" id="CAADJD010000031">
    <property type="protein sequence ID" value="VFS89034.1"/>
    <property type="molecule type" value="Genomic_DNA"/>
</dbReference>
<gene>
    <name evidence="6" type="primary">helD_3</name>
    <name evidence="6" type="ORF">NCTC12993_07174</name>
</gene>
<keyword evidence="1" id="KW-0547">Nucleotide-binding</keyword>
<accession>A0A485CX23</accession>
<evidence type="ECO:0000313" key="7">
    <source>
        <dbReference type="Proteomes" id="UP000401081"/>
    </source>
</evidence>
<dbReference type="GO" id="GO:0005829">
    <property type="term" value="C:cytosol"/>
    <property type="evidence" value="ECO:0007669"/>
    <property type="project" value="TreeGrafter"/>
</dbReference>
<feature type="domain" description="UvrD-like helicase C-terminal" evidence="5">
    <location>
        <begin position="1"/>
        <end position="71"/>
    </location>
</feature>
<dbReference type="InterPro" id="IPR014017">
    <property type="entry name" value="DNA_helicase_UvrD-like_C"/>
</dbReference>
<name>A0A485CX23_KLUCR</name>
<sequence length="93" mass="10460">MTVHASKGQQADYVIILGLQEGFDGFPAPARESIMEQALLPEPEDFPDAEERRLLYVAITRAKLKVWLLFNKAQPSPFVEILKQLSVPVARKP</sequence>
<dbReference type="GO" id="GO:0043138">
    <property type="term" value="F:3'-5' DNA helicase activity"/>
    <property type="evidence" value="ECO:0007669"/>
    <property type="project" value="TreeGrafter"/>
</dbReference>
<dbReference type="FunFam" id="3.40.50.300:FF:000975">
    <property type="entry name" value="DNA helicase"/>
    <property type="match status" value="1"/>
</dbReference>
<protein>
    <submittedName>
        <fullName evidence="6">Helicase IV</fullName>
        <ecNumber evidence="6">3.6.4.12</ecNumber>
    </submittedName>
</protein>
<dbReference type="InterPro" id="IPR027417">
    <property type="entry name" value="P-loop_NTPase"/>
</dbReference>
<dbReference type="SUPFAM" id="SSF52540">
    <property type="entry name" value="P-loop containing nucleoside triphosphate hydrolases"/>
    <property type="match status" value="1"/>
</dbReference>
<dbReference type="GO" id="GO:0005524">
    <property type="term" value="F:ATP binding"/>
    <property type="evidence" value="ECO:0007669"/>
    <property type="project" value="UniProtKB-KW"/>
</dbReference>
<evidence type="ECO:0000256" key="2">
    <source>
        <dbReference type="ARBA" id="ARBA00022801"/>
    </source>
</evidence>
<dbReference type="PANTHER" id="PTHR11070">
    <property type="entry name" value="UVRD / RECB / PCRA DNA HELICASE FAMILY MEMBER"/>
    <property type="match status" value="1"/>
</dbReference>
<dbReference type="InterPro" id="IPR000212">
    <property type="entry name" value="DNA_helicase_UvrD/REP"/>
</dbReference>
<evidence type="ECO:0000256" key="4">
    <source>
        <dbReference type="ARBA" id="ARBA00022840"/>
    </source>
</evidence>
<dbReference type="GO" id="GO:0003677">
    <property type="term" value="F:DNA binding"/>
    <property type="evidence" value="ECO:0007669"/>
    <property type="project" value="InterPro"/>
</dbReference>
<evidence type="ECO:0000256" key="1">
    <source>
        <dbReference type="ARBA" id="ARBA00022741"/>
    </source>
</evidence>
<reference evidence="6 7" key="1">
    <citation type="submission" date="2019-03" db="EMBL/GenBank/DDBJ databases">
        <authorList>
            <consortium name="Pathogen Informatics"/>
        </authorList>
    </citation>
    <scope>NUCLEOTIDE SEQUENCE [LARGE SCALE GENOMIC DNA]</scope>
    <source>
        <strain evidence="6 7">NCTC12993</strain>
    </source>
</reference>
<dbReference type="Pfam" id="PF13361">
    <property type="entry name" value="UvrD_C"/>
    <property type="match status" value="1"/>
</dbReference>
<keyword evidence="2 6" id="KW-0378">Hydrolase</keyword>
<dbReference type="GO" id="GO:0000725">
    <property type="term" value="P:recombinational repair"/>
    <property type="evidence" value="ECO:0007669"/>
    <property type="project" value="TreeGrafter"/>
</dbReference>
<dbReference type="Gene3D" id="3.40.50.300">
    <property type="entry name" value="P-loop containing nucleotide triphosphate hydrolases"/>
    <property type="match status" value="1"/>
</dbReference>
<dbReference type="Proteomes" id="UP000401081">
    <property type="component" value="Unassembled WGS sequence"/>
</dbReference>
<evidence type="ECO:0000313" key="6">
    <source>
        <dbReference type="EMBL" id="VFS89034.1"/>
    </source>
</evidence>
<keyword evidence="7" id="KW-1185">Reference proteome</keyword>
<keyword evidence="3 6" id="KW-0347">Helicase</keyword>
<evidence type="ECO:0000256" key="3">
    <source>
        <dbReference type="ARBA" id="ARBA00022806"/>
    </source>
</evidence>
<dbReference type="PANTHER" id="PTHR11070:SF63">
    <property type="entry name" value="DNA HELICASE IV"/>
    <property type="match status" value="1"/>
</dbReference>
<dbReference type="EC" id="3.6.4.12" evidence="6"/>
<dbReference type="AlphaFoldDB" id="A0A485CX23"/>
<proteinExistence type="predicted"/>
<evidence type="ECO:0000259" key="5">
    <source>
        <dbReference type="Pfam" id="PF13361"/>
    </source>
</evidence>
<organism evidence="6 7">
    <name type="scientific">Kluyvera cryocrescens</name>
    <name type="common">Kluyvera citrophila</name>
    <dbReference type="NCBI Taxonomy" id="580"/>
    <lineage>
        <taxon>Bacteria</taxon>
        <taxon>Pseudomonadati</taxon>
        <taxon>Pseudomonadota</taxon>
        <taxon>Gammaproteobacteria</taxon>
        <taxon>Enterobacterales</taxon>
        <taxon>Enterobacteriaceae</taxon>
        <taxon>Kluyvera</taxon>
    </lineage>
</organism>
<keyword evidence="4" id="KW-0067">ATP-binding</keyword>
<dbReference type="GO" id="GO:0016787">
    <property type="term" value="F:hydrolase activity"/>
    <property type="evidence" value="ECO:0007669"/>
    <property type="project" value="UniProtKB-KW"/>
</dbReference>